<reference evidence="1 2" key="1">
    <citation type="submission" date="2017-07" db="EMBL/GenBank/DDBJ databases">
        <title>Genome sequencing and assembly of Paenibacillus rigui.</title>
        <authorList>
            <person name="Mayilraj S."/>
        </authorList>
    </citation>
    <scope>NUCLEOTIDE SEQUENCE [LARGE SCALE GENOMIC DNA]</scope>
    <source>
        <strain evidence="1 2">JCM 16352</strain>
    </source>
</reference>
<sequence>MNSQLLPEEEAFPLQKTDYKAVFCDIDGTLLNSEHQITPGTRSAVHKLKPLGVPFILVSARMPEAIVPLQQELGITDPLIAFSGGLVLSGATEEELRKPLASIRLGASLVSELFTLTAQAFPEVSCSAYTPSRWLVPEADAQCRWIAQEQAITGTVPMLFDPQELSRAGSANQTVHKIMCMGEPDQIDGVLAVLREQFPRLAVYKSKPTYVEIMAPLVSKSAAIRVLESFLGISRSEVIAIGDNYNDADMLQYAGLGVAMGNAPDEVKAQADEVTGSNDEDGLRQMLEKYFGV</sequence>
<proteinExistence type="predicted"/>
<dbReference type="CDD" id="cd07516">
    <property type="entry name" value="HAD_Pase"/>
    <property type="match status" value="1"/>
</dbReference>
<dbReference type="InterPro" id="IPR023214">
    <property type="entry name" value="HAD_sf"/>
</dbReference>
<dbReference type="GO" id="GO:0016791">
    <property type="term" value="F:phosphatase activity"/>
    <property type="evidence" value="ECO:0007669"/>
    <property type="project" value="TreeGrafter"/>
</dbReference>
<organism evidence="1 2">
    <name type="scientific">Paenibacillus rigui</name>
    <dbReference type="NCBI Taxonomy" id="554312"/>
    <lineage>
        <taxon>Bacteria</taxon>
        <taxon>Bacillati</taxon>
        <taxon>Bacillota</taxon>
        <taxon>Bacilli</taxon>
        <taxon>Bacillales</taxon>
        <taxon>Paenibacillaceae</taxon>
        <taxon>Paenibacillus</taxon>
    </lineage>
</organism>
<name>A0A229UNN7_9BACL</name>
<dbReference type="InterPro" id="IPR006379">
    <property type="entry name" value="HAD-SF_hydro_IIB"/>
</dbReference>
<dbReference type="InterPro" id="IPR000150">
    <property type="entry name" value="Cof"/>
</dbReference>
<dbReference type="Gene3D" id="3.30.1240.10">
    <property type="match status" value="1"/>
</dbReference>
<dbReference type="NCBIfam" id="TIGR01484">
    <property type="entry name" value="HAD-SF-IIB"/>
    <property type="match status" value="1"/>
</dbReference>
<dbReference type="EMBL" id="NMQW01000025">
    <property type="protein sequence ID" value="OXM84971.1"/>
    <property type="molecule type" value="Genomic_DNA"/>
</dbReference>
<dbReference type="Pfam" id="PF08282">
    <property type="entry name" value="Hydrolase_3"/>
    <property type="match status" value="1"/>
</dbReference>
<dbReference type="Proteomes" id="UP000215509">
    <property type="component" value="Unassembled WGS sequence"/>
</dbReference>
<dbReference type="SFLD" id="SFLDG01140">
    <property type="entry name" value="C2.B:_Phosphomannomutase_and_P"/>
    <property type="match status" value="1"/>
</dbReference>
<dbReference type="PANTHER" id="PTHR10000">
    <property type="entry name" value="PHOSPHOSERINE PHOSPHATASE"/>
    <property type="match status" value="1"/>
</dbReference>
<comment type="caution">
    <text evidence="1">The sequence shown here is derived from an EMBL/GenBank/DDBJ whole genome shotgun (WGS) entry which is preliminary data.</text>
</comment>
<dbReference type="AlphaFoldDB" id="A0A229UNN7"/>
<dbReference type="GO" id="GO:0005829">
    <property type="term" value="C:cytosol"/>
    <property type="evidence" value="ECO:0007669"/>
    <property type="project" value="TreeGrafter"/>
</dbReference>
<accession>A0A229UNN7</accession>
<dbReference type="PROSITE" id="PS01229">
    <property type="entry name" value="COF_2"/>
    <property type="match status" value="1"/>
</dbReference>
<dbReference type="Gene3D" id="3.40.50.1000">
    <property type="entry name" value="HAD superfamily/HAD-like"/>
    <property type="match status" value="1"/>
</dbReference>
<dbReference type="GO" id="GO:0000287">
    <property type="term" value="F:magnesium ion binding"/>
    <property type="evidence" value="ECO:0007669"/>
    <property type="project" value="TreeGrafter"/>
</dbReference>
<dbReference type="NCBIfam" id="TIGR00099">
    <property type="entry name" value="Cof-subfamily"/>
    <property type="match status" value="1"/>
</dbReference>
<keyword evidence="2" id="KW-1185">Reference proteome</keyword>
<gene>
    <name evidence="1" type="ORF">CF651_18100</name>
</gene>
<dbReference type="InterPro" id="IPR036412">
    <property type="entry name" value="HAD-like_sf"/>
</dbReference>
<dbReference type="PROSITE" id="PS01228">
    <property type="entry name" value="COF_1"/>
    <property type="match status" value="1"/>
</dbReference>
<dbReference type="OrthoDB" id="9790031at2"/>
<evidence type="ECO:0000313" key="2">
    <source>
        <dbReference type="Proteomes" id="UP000215509"/>
    </source>
</evidence>
<dbReference type="SUPFAM" id="SSF56784">
    <property type="entry name" value="HAD-like"/>
    <property type="match status" value="1"/>
</dbReference>
<dbReference type="PANTHER" id="PTHR10000:SF8">
    <property type="entry name" value="HAD SUPERFAMILY HYDROLASE-LIKE, TYPE 3"/>
    <property type="match status" value="1"/>
</dbReference>
<dbReference type="SFLD" id="SFLDS00003">
    <property type="entry name" value="Haloacid_Dehalogenase"/>
    <property type="match status" value="1"/>
</dbReference>
<evidence type="ECO:0000313" key="1">
    <source>
        <dbReference type="EMBL" id="OXM84971.1"/>
    </source>
</evidence>
<protein>
    <submittedName>
        <fullName evidence="1">Haloacid dehalogenase</fullName>
    </submittedName>
</protein>